<keyword evidence="1" id="KW-0472">Membrane</keyword>
<keyword evidence="6" id="KW-1185">Reference proteome</keyword>
<dbReference type="InterPro" id="IPR050706">
    <property type="entry name" value="Cyclic-di-GMP_PDE-like"/>
</dbReference>
<dbReference type="STRING" id="349064.SAMN05660429_02485"/>
<dbReference type="PANTHER" id="PTHR33121:SF79">
    <property type="entry name" value="CYCLIC DI-GMP PHOSPHODIESTERASE PDED-RELATED"/>
    <property type="match status" value="1"/>
</dbReference>
<proteinExistence type="predicted"/>
<dbReference type="PROSITE" id="PS50883">
    <property type="entry name" value="EAL"/>
    <property type="match status" value="1"/>
</dbReference>
<dbReference type="InterPro" id="IPR000160">
    <property type="entry name" value="GGDEF_dom"/>
</dbReference>
<feature type="domain" description="GGDEF" evidence="4">
    <location>
        <begin position="278"/>
        <end position="426"/>
    </location>
</feature>
<feature type="transmembrane region" description="Helical" evidence="1">
    <location>
        <begin position="209"/>
        <end position="230"/>
    </location>
</feature>
<evidence type="ECO:0000259" key="4">
    <source>
        <dbReference type="PROSITE" id="PS50887"/>
    </source>
</evidence>
<keyword evidence="1" id="KW-0812">Transmembrane</keyword>
<dbReference type="SUPFAM" id="SSF55073">
    <property type="entry name" value="Nucleotide cyclase"/>
    <property type="match status" value="1"/>
</dbReference>
<dbReference type="InterPro" id="IPR043128">
    <property type="entry name" value="Rev_trsase/Diguanyl_cyclase"/>
</dbReference>
<feature type="chain" id="PRO_5011657894" evidence="2">
    <location>
        <begin position="29"/>
        <end position="696"/>
    </location>
</feature>
<feature type="domain" description="EAL" evidence="3">
    <location>
        <begin position="435"/>
        <end position="688"/>
    </location>
</feature>
<feature type="transmembrane region" description="Helical" evidence="1">
    <location>
        <begin position="119"/>
        <end position="141"/>
    </location>
</feature>
<dbReference type="InterPro" id="IPR035919">
    <property type="entry name" value="EAL_sf"/>
</dbReference>
<evidence type="ECO:0000256" key="1">
    <source>
        <dbReference type="SAM" id="Phobius"/>
    </source>
</evidence>
<feature type="transmembrane region" description="Helical" evidence="1">
    <location>
        <begin position="88"/>
        <end position="107"/>
    </location>
</feature>
<evidence type="ECO:0000256" key="2">
    <source>
        <dbReference type="SAM" id="SignalP"/>
    </source>
</evidence>
<dbReference type="SUPFAM" id="SSF141868">
    <property type="entry name" value="EAL domain-like"/>
    <property type="match status" value="1"/>
</dbReference>
<accession>A0A1I0GN99</accession>
<reference evidence="5 6" key="1">
    <citation type="submission" date="2016-10" db="EMBL/GenBank/DDBJ databases">
        <authorList>
            <person name="de Groot N.N."/>
        </authorList>
    </citation>
    <scope>NUCLEOTIDE SEQUENCE [LARGE SCALE GENOMIC DNA]</scope>
    <source>
        <strain evidence="5 6">DSM 19706</strain>
    </source>
</reference>
<dbReference type="Proteomes" id="UP000199308">
    <property type="component" value="Unassembled WGS sequence"/>
</dbReference>
<dbReference type="OrthoDB" id="6219933at2"/>
<dbReference type="GO" id="GO:0071111">
    <property type="term" value="F:cyclic-guanylate-specific phosphodiesterase activity"/>
    <property type="evidence" value="ECO:0007669"/>
    <property type="project" value="InterPro"/>
</dbReference>
<feature type="transmembrane region" description="Helical" evidence="1">
    <location>
        <begin position="38"/>
        <end position="57"/>
    </location>
</feature>
<name>A0A1I0GN99_THASX</name>
<dbReference type="SMART" id="SM00052">
    <property type="entry name" value="EAL"/>
    <property type="match status" value="1"/>
</dbReference>
<dbReference type="Gene3D" id="3.20.20.450">
    <property type="entry name" value="EAL domain"/>
    <property type="match status" value="1"/>
</dbReference>
<dbReference type="EMBL" id="FOHK01000012">
    <property type="protein sequence ID" value="SET71618.1"/>
    <property type="molecule type" value="Genomic_DNA"/>
</dbReference>
<sequence length="696" mass="77471">MDGIFSSTYSGRKFVLFFALLFALPASASDSGFTFVDFIFAFVLGISLPVVVFAVLIKPMFSVKLKYALLLSGSALAMLNALSQSSPYQQSLMLSCAAIFLLVVYMWPFNILNKKEGMVLNGLTYLTGFITGFYVFALWLFPDMSAGLTWIAFASVPLLLGAYRMISFSANSEHHFARYISQWAGALIFAVATYFYLTNAITDTALVVYTVTSYLVALVNGSWMMVLKLLTYVSEKAGRDEQDYESLFVYSHDPATNLPTEQHAVHKIESQLQKSPDNRFAVLVFKPVNFSQVNNILGHKNSDILLLQFAYRLQLALAEEESLLNFEGSASPVRVARAHGLQFIVALNLTSTNHPADIMIRDMAKKIAGAVPDAMSFKNFSLNFKLSFGSAIIGDFNTSPADAIAKAEDALRVAQQQEQLIHHYDAADAFYTDTQLAQMEQLQEDIAQDNLQWRVLPQVSLTEDTLCGFELKVQWVTNTGVVLPLNEFVKIAEHSGDVYAVTKLAITHAIALIKELNELNSHLPVAINLSSTDLLEADLIDFIEMQLALHDIPAERLKIELNEQVVIDACERSKFIVDQLKAIGVVISIDYFSGSYESLRYIRRTAVDEIKIDCGHLSEQDDNGADRAILLTFIQLAQSMNIPVIGINVDSQEVVRIFRGSGGNWTQGHAAQKPLEITEFTPWLSAYFERHPYALH</sequence>
<keyword evidence="1" id="KW-1133">Transmembrane helix</keyword>
<evidence type="ECO:0000313" key="5">
    <source>
        <dbReference type="EMBL" id="SET71618.1"/>
    </source>
</evidence>
<protein>
    <submittedName>
        <fullName evidence="5">EAL domain, c-di-GMP-specific phosphodiesterase class I (Or its enzymatically inactive variant)</fullName>
    </submittedName>
</protein>
<keyword evidence="2" id="KW-0732">Signal</keyword>
<dbReference type="PROSITE" id="PS50887">
    <property type="entry name" value="GGDEF"/>
    <property type="match status" value="1"/>
</dbReference>
<dbReference type="RefSeq" id="WP_093330989.1">
    <property type="nucleotide sequence ID" value="NZ_AP027363.1"/>
</dbReference>
<dbReference type="InterPro" id="IPR001633">
    <property type="entry name" value="EAL_dom"/>
</dbReference>
<dbReference type="Pfam" id="PF00990">
    <property type="entry name" value="GGDEF"/>
    <property type="match status" value="1"/>
</dbReference>
<evidence type="ECO:0000313" key="6">
    <source>
        <dbReference type="Proteomes" id="UP000199308"/>
    </source>
</evidence>
<feature type="signal peptide" evidence="2">
    <location>
        <begin position="1"/>
        <end position="28"/>
    </location>
</feature>
<feature type="transmembrane region" description="Helical" evidence="1">
    <location>
        <begin position="147"/>
        <end position="167"/>
    </location>
</feature>
<feature type="transmembrane region" description="Helical" evidence="1">
    <location>
        <begin position="179"/>
        <end position="197"/>
    </location>
</feature>
<evidence type="ECO:0000259" key="3">
    <source>
        <dbReference type="PROSITE" id="PS50883"/>
    </source>
</evidence>
<dbReference type="InterPro" id="IPR029787">
    <property type="entry name" value="Nucleotide_cyclase"/>
</dbReference>
<dbReference type="Pfam" id="PF00563">
    <property type="entry name" value="EAL"/>
    <property type="match status" value="1"/>
</dbReference>
<gene>
    <name evidence="5" type="ORF">SAMN05660429_02485</name>
</gene>
<dbReference type="PANTHER" id="PTHR33121">
    <property type="entry name" value="CYCLIC DI-GMP PHOSPHODIESTERASE PDEF"/>
    <property type="match status" value="1"/>
</dbReference>
<dbReference type="Gene3D" id="3.30.70.270">
    <property type="match status" value="1"/>
</dbReference>
<organism evidence="5 6">
    <name type="scientific">Thalassotalea agarivorans</name>
    <name type="common">Thalassomonas agarivorans</name>
    <dbReference type="NCBI Taxonomy" id="349064"/>
    <lineage>
        <taxon>Bacteria</taxon>
        <taxon>Pseudomonadati</taxon>
        <taxon>Pseudomonadota</taxon>
        <taxon>Gammaproteobacteria</taxon>
        <taxon>Alteromonadales</taxon>
        <taxon>Colwelliaceae</taxon>
        <taxon>Thalassotalea</taxon>
    </lineage>
</organism>
<dbReference type="SMART" id="SM00267">
    <property type="entry name" value="GGDEF"/>
    <property type="match status" value="1"/>
</dbReference>
<dbReference type="AlphaFoldDB" id="A0A1I0GN99"/>
<dbReference type="CDD" id="cd01948">
    <property type="entry name" value="EAL"/>
    <property type="match status" value="1"/>
</dbReference>